<dbReference type="InterPro" id="IPR057540">
    <property type="entry name" value="Znf_SUZ12"/>
</dbReference>
<evidence type="ECO:0000256" key="6">
    <source>
        <dbReference type="ARBA" id="ARBA00023015"/>
    </source>
</evidence>
<evidence type="ECO:0000313" key="10">
    <source>
        <dbReference type="EMBL" id="KAJ8918514.1"/>
    </source>
</evidence>
<dbReference type="Proteomes" id="UP001159042">
    <property type="component" value="Unassembled WGS sequence"/>
</dbReference>
<evidence type="ECO:0000256" key="2">
    <source>
        <dbReference type="ARBA" id="ARBA00022723"/>
    </source>
</evidence>
<dbReference type="CDD" id="cd21740">
    <property type="entry name" value="C2_II_SUZ12"/>
    <property type="match status" value="1"/>
</dbReference>
<dbReference type="AlphaFoldDB" id="A0AAV8VWE5"/>
<keyword evidence="11" id="KW-1185">Reference proteome</keyword>
<dbReference type="PANTHER" id="PTHR22597">
    <property type="entry name" value="POLYCOMB GROUP PROTEIN"/>
    <property type="match status" value="1"/>
</dbReference>
<evidence type="ECO:0000256" key="5">
    <source>
        <dbReference type="ARBA" id="ARBA00022853"/>
    </source>
</evidence>
<evidence type="ECO:0000256" key="1">
    <source>
        <dbReference type="ARBA" id="ARBA00007416"/>
    </source>
</evidence>
<dbReference type="EMBL" id="JANEYG010000025">
    <property type="protein sequence ID" value="KAJ8918514.1"/>
    <property type="molecule type" value="Genomic_DNA"/>
</dbReference>
<feature type="domain" description="Polycomb protein VEFS-Box" evidence="8">
    <location>
        <begin position="334"/>
        <end position="451"/>
    </location>
</feature>
<sequence>MLIQPGYINLTFLGFNNKTLDYNAQIAQVETVLLKISHKKCKDSSAPSMQVTLGTADVPINPNEEHLPLTAPTISIPTESFNPLSGPLVKSYILLFRVKITTDREVEDDEPALKKRKSNDGDYDIVVQDFSTCSKYSPKKHSSWENVNDLVETCGNLDAFMKGAVLKFKLNWSPEASARIVDRPKPYPLQENKENLPVITNNNNNNEGNAFVYNNNSRQQTEACENLHCPWCSLNCNQLYTLLKHLKLCHSRFTFTYVPISVGARIDVAINEMYDGSYTGSPHDLISQPSVCAFLRNGPVRRATVTHILVCHPKRPKPSLSEFLELDDCEYDGQRPFITGHNRFYHHTTICLPIYPKEMDVDSEGENDPEWLQNKTMMMIDEFTDVNEGEKELMKMWNLHVMKYGFVGDCQIPLACQMFVQHKGKELLLKNLYKNFVVHMCSLFDFSLLSAVCLYTIQLQEIIGETGAICTIPKESRQAQIDKWSRNGNWQVSYDKPSLLKMSNIGRKTDSWNSKAKRNSNSIRWPCQTEISLY</sequence>
<keyword evidence="5" id="KW-0156">Chromatin regulator</keyword>
<reference evidence="10 11" key="1">
    <citation type="journal article" date="2023" name="Insect Mol. Biol.">
        <title>Genome sequencing provides insights into the evolution of gene families encoding plant cell wall-degrading enzymes in longhorned beetles.</title>
        <authorList>
            <person name="Shin N.R."/>
            <person name="Okamura Y."/>
            <person name="Kirsch R."/>
            <person name="Pauchet Y."/>
        </authorList>
    </citation>
    <scope>NUCLEOTIDE SEQUENCE [LARGE SCALE GENOMIC DNA]</scope>
    <source>
        <strain evidence="10">EAD_L_NR</strain>
    </source>
</reference>
<dbReference type="GO" id="GO:0035098">
    <property type="term" value="C:ESC/E(Z) complex"/>
    <property type="evidence" value="ECO:0007669"/>
    <property type="project" value="TreeGrafter"/>
</dbReference>
<evidence type="ECO:0000259" key="9">
    <source>
        <dbReference type="Pfam" id="PF23320"/>
    </source>
</evidence>
<evidence type="ECO:0000256" key="3">
    <source>
        <dbReference type="ARBA" id="ARBA00022771"/>
    </source>
</evidence>
<dbReference type="Pfam" id="PF09733">
    <property type="entry name" value="VEFS-Box"/>
    <property type="match status" value="1"/>
</dbReference>
<gene>
    <name evidence="10" type="ORF">NQ315_015219</name>
</gene>
<dbReference type="GO" id="GO:0006325">
    <property type="term" value="P:chromatin organization"/>
    <property type="evidence" value="ECO:0007669"/>
    <property type="project" value="UniProtKB-KW"/>
</dbReference>
<comment type="caution">
    <text evidence="10">The sequence shown here is derived from an EMBL/GenBank/DDBJ whole genome shotgun (WGS) entry which is preliminary data.</text>
</comment>
<organism evidence="10 11">
    <name type="scientific">Exocentrus adspersus</name>
    <dbReference type="NCBI Taxonomy" id="1586481"/>
    <lineage>
        <taxon>Eukaryota</taxon>
        <taxon>Metazoa</taxon>
        <taxon>Ecdysozoa</taxon>
        <taxon>Arthropoda</taxon>
        <taxon>Hexapoda</taxon>
        <taxon>Insecta</taxon>
        <taxon>Pterygota</taxon>
        <taxon>Neoptera</taxon>
        <taxon>Endopterygota</taxon>
        <taxon>Coleoptera</taxon>
        <taxon>Polyphaga</taxon>
        <taxon>Cucujiformia</taxon>
        <taxon>Chrysomeloidea</taxon>
        <taxon>Cerambycidae</taxon>
        <taxon>Lamiinae</taxon>
        <taxon>Acanthocinini</taxon>
        <taxon>Exocentrus</taxon>
    </lineage>
</organism>
<evidence type="ECO:0000256" key="4">
    <source>
        <dbReference type="ARBA" id="ARBA00022833"/>
    </source>
</evidence>
<dbReference type="InterPro" id="IPR019135">
    <property type="entry name" value="Polycomb_protein_VEFS-Box"/>
</dbReference>
<dbReference type="PANTHER" id="PTHR22597:SF0">
    <property type="entry name" value="POLYCOMB PROTEIN SUZ12"/>
    <property type="match status" value="1"/>
</dbReference>
<evidence type="ECO:0000259" key="8">
    <source>
        <dbReference type="Pfam" id="PF09733"/>
    </source>
</evidence>
<evidence type="ECO:0000256" key="7">
    <source>
        <dbReference type="ARBA" id="ARBA00023163"/>
    </source>
</evidence>
<accession>A0AAV8VWE5</accession>
<protein>
    <recommendedName>
        <fullName evidence="12">Polycomb protein VEFS-Box domain-containing protein</fullName>
    </recommendedName>
</protein>
<name>A0AAV8VWE5_9CUCU</name>
<comment type="similarity">
    <text evidence="1">Belongs to the VEFS (VRN2-EMF2-FIS2-SU(Z)12) family.</text>
</comment>
<keyword evidence="3" id="KW-0863">Zinc-finger</keyword>
<keyword evidence="4" id="KW-0862">Zinc</keyword>
<proteinExistence type="inferred from homology"/>
<keyword evidence="7" id="KW-0804">Transcription</keyword>
<evidence type="ECO:0000313" key="11">
    <source>
        <dbReference type="Proteomes" id="UP001159042"/>
    </source>
</evidence>
<dbReference type="Pfam" id="PF23320">
    <property type="entry name" value="Zn_SUZ12"/>
    <property type="match status" value="1"/>
</dbReference>
<dbReference type="GO" id="GO:0016586">
    <property type="term" value="C:RSC-type complex"/>
    <property type="evidence" value="ECO:0007669"/>
    <property type="project" value="TreeGrafter"/>
</dbReference>
<evidence type="ECO:0008006" key="12">
    <source>
        <dbReference type="Google" id="ProtNLM"/>
    </source>
</evidence>
<keyword evidence="6" id="KW-0805">Transcription regulation</keyword>
<keyword evidence="2" id="KW-0479">Metal-binding</keyword>
<dbReference type="CDD" id="cd21750">
    <property type="entry name" value="ZnB-Zn_SUZ12"/>
    <property type="match status" value="1"/>
</dbReference>
<dbReference type="GO" id="GO:0008270">
    <property type="term" value="F:zinc ion binding"/>
    <property type="evidence" value="ECO:0007669"/>
    <property type="project" value="UniProtKB-KW"/>
</dbReference>
<feature type="domain" description="Polycomb protein SUZ12-like zinc finger" evidence="9">
    <location>
        <begin position="211"/>
        <end position="272"/>
    </location>
</feature>
<dbReference type="GO" id="GO:0031490">
    <property type="term" value="F:chromatin DNA binding"/>
    <property type="evidence" value="ECO:0007669"/>
    <property type="project" value="TreeGrafter"/>
</dbReference>
<dbReference type="CDD" id="cd21551">
    <property type="entry name" value="VEFS-box_SUZ12"/>
    <property type="match status" value="1"/>
</dbReference>